<dbReference type="Proteomes" id="UP000824120">
    <property type="component" value="Chromosome 9"/>
</dbReference>
<protein>
    <submittedName>
        <fullName evidence="1">Uncharacterized protein</fullName>
    </submittedName>
</protein>
<dbReference type="AlphaFoldDB" id="A0A9J5XAI8"/>
<dbReference type="EMBL" id="JACXVP010000009">
    <property type="protein sequence ID" value="KAG5584810.1"/>
    <property type="molecule type" value="Genomic_DNA"/>
</dbReference>
<organism evidence="1 2">
    <name type="scientific">Solanum commersonii</name>
    <name type="common">Commerson's wild potato</name>
    <name type="synonym">Commerson's nightshade</name>
    <dbReference type="NCBI Taxonomy" id="4109"/>
    <lineage>
        <taxon>Eukaryota</taxon>
        <taxon>Viridiplantae</taxon>
        <taxon>Streptophyta</taxon>
        <taxon>Embryophyta</taxon>
        <taxon>Tracheophyta</taxon>
        <taxon>Spermatophyta</taxon>
        <taxon>Magnoliopsida</taxon>
        <taxon>eudicotyledons</taxon>
        <taxon>Gunneridae</taxon>
        <taxon>Pentapetalae</taxon>
        <taxon>asterids</taxon>
        <taxon>lamiids</taxon>
        <taxon>Solanales</taxon>
        <taxon>Solanaceae</taxon>
        <taxon>Solanoideae</taxon>
        <taxon>Solaneae</taxon>
        <taxon>Solanum</taxon>
    </lineage>
</organism>
<sequence length="122" mass="13718">MGINGETLTWRRKLCYHVRPRFVGKTLFKPFGVAEWFGLGTFTLEVSNSKPLTSECMRFSFWVELVASGLPSVGYLSCVGCELLHRREGFTLCTLPSAGYLSCVVCELLHRNENFTLCTLKG</sequence>
<name>A0A9J5XAI8_SOLCO</name>
<dbReference type="OrthoDB" id="10255539at2759"/>
<evidence type="ECO:0000313" key="1">
    <source>
        <dbReference type="EMBL" id="KAG5584810.1"/>
    </source>
</evidence>
<reference evidence="1 2" key="1">
    <citation type="submission" date="2020-09" db="EMBL/GenBank/DDBJ databases">
        <title>De no assembly of potato wild relative species, Solanum commersonii.</title>
        <authorList>
            <person name="Cho K."/>
        </authorList>
    </citation>
    <scope>NUCLEOTIDE SEQUENCE [LARGE SCALE GENOMIC DNA]</scope>
    <source>
        <strain evidence="1">LZ3.2</strain>
        <tissue evidence="1">Leaf</tissue>
    </source>
</reference>
<gene>
    <name evidence="1" type="ORF">H5410_045244</name>
</gene>
<keyword evidence="2" id="KW-1185">Reference proteome</keyword>
<comment type="caution">
    <text evidence="1">The sequence shown here is derived from an EMBL/GenBank/DDBJ whole genome shotgun (WGS) entry which is preliminary data.</text>
</comment>
<evidence type="ECO:0000313" key="2">
    <source>
        <dbReference type="Proteomes" id="UP000824120"/>
    </source>
</evidence>
<accession>A0A9J5XAI8</accession>
<proteinExistence type="predicted"/>